<proteinExistence type="predicted"/>
<evidence type="ECO:0000259" key="2">
    <source>
        <dbReference type="PROSITE" id="PS50883"/>
    </source>
</evidence>
<dbReference type="STRING" id="314276.OS145_02610"/>
<dbReference type="SUPFAM" id="SSF55073">
    <property type="entry name" value="Nucleotide cyclase"/>
    <property type="match status" value="1"/>
</dbReference>
<feature type="domain" description="GGDEF" evidence="3">
    <location>
        <begin position="471"/>
        <end position="604"/>
    </location>
</feature>
<dbReference type="SUPFAM" id="SSF141868">
    <property type="entry name" value="EAL domain-like"/>
    <property type="match status" value="1"/>
</dbReference>
<dbReference type="InterPro" id="IPR029016">
    <property type="entry name" value="GAF-like_dom_sf"/>
</dbReference>
<comment type="caution">
    <text evidence="4">The sequence shown here is derived from an EMBL/GenBank/DDBJ whole genome shotgun (WGS) entry which is preliminary data.</text>
</comment>
<dbReference type="NCBIfam" id="TIGR00254">
    <property type="entry name" value="GGDEF"/>
    <property type="match status" value="1"/>
</dbReference>
<feature type="domain" description="EAL" evidence="2">
    <location>
        <begin position="613"/>
        <end position="863"/>
    </location>
</feature>
<dbReference type="Pfam" id="PF00990">
    <property type="entry name" value="GGDEF"/>
    <property type="match status" value="1"/>
</dbReference>
<dbReference type="Proteomes" id="UP000262878">
    <property type="component" value="Unassembled WGS sequence"/>
</dbReference>
<dbReference type="Gene3D" id="3.20.20.450">
    <property type="entry name" value="EAL domain"/>
    <property type="match status" value="1"/>
</dbReference>
<dbReference type="PROSITE" id="PS50887">
    <property type="entry name" value="GGDEF"/>
    <property type="match status" value="1"/>
</dbReference>
<dbReference type="PROSITE" id="PS50883">
    <property type="entry name" value="EAL"/>
    <property type="match status" value="1"/>
</dbReference>
<dbReference type="InterPro" id="IPR029787">
    <property type="entry name" value="Nucleotide_cyclase"/>
</dbReference>
<dbReference type="InterPro" id="IPR003018">
    <property type="entry name" value="GAF"/>
</dbReference>
<dbReference type="InterPro" id="IPR035919">
    <property type="entry name" value="EAL_sf"/>
</dbReference>
<reference evidence="4 5" key="1">
    <citation type="journal article" date="2018" name="Nat. Biotechnol.">
        <title>A standardized bacterial taxonomy based on genome phylogeny substantially revises the tree of life.</title>
        <authorList>
            <person name="Parks D.H."/>
            <person name="Chuvochina M."/>
            <person name="Waite D.W."/>
            <person name="Rinke C."/>
            <person name="Skarshewski A."/>
            <person name="Chaumeil P.A."/>
            <person name="Hugenholtz P."/>
        </authorList>
    </citation>
    <scope>NUCLEOTIDE SEQUENCE [LARGE SCALE GENOMIC DNA]</scope>
    <source>
        <strain evidence="4">UBA9360</strain>
    </source>
</reference>
<name>A0A348WNF8_9GAMM</name>
<dbReference type="InterPro" id="IPR043128">
    <property type="entry name" value="Rev_trsase/Diguanyl_cyclase"/>
</dbReference>
<evidence type="ECO:0000256" key="1">
    <source>
        <dbReference type="ARBA" id="ARBA00001946"/>
    </source>
</evidence>
<dbReference type="PANTHER" id="PTHR44757">
    <property type="entry name" value="DIGUANYLATE CYCLASE DGCP"/>
    <property type="match status" value="1"/>
</dbReference>
<dbReference type="InterPro" id="IPR001633">
    <property type="entry name" value="EAL_dom"/>
</dbReference>
<protein>
    <recommendedName>
        <fullName evidence="6">Bifunctional diguanylate cyclase/phosphodiesterase</fullName>
    </recommendedName>
</protein>
<dbReference type="InterPro" id="IPR052155">
    <property type="entry name" value="Biofilm_reg_signaling"/>
</dbReference>
<dbReference type="GO" id="GO:0003824">
    <property type="term" value="F:catalytic activity"/>
    <property type="evidence" value="ECO:0007669"/>
    <property type="project" value="UniProtKB-ARBA"/>
</dbReference>
<dbReference type="SMART" id="SM00267">
    <property type="entry name" value="GGDEF"/>
    <property type="match status" value="1"/>
</dbReference>
<dbReference type="EMBL" id="DMUP01000106">
    <property type="protein sequence ID" value="HAR56070.1"/>
    <property type="molecule type" value="Genomic_DNA"/>
</dbReference>
<organism evidence="4 5">
    <name type="scientific">Idiomarina baltica</name>
    <dbReference type="NCBI Taxonomy" id="190892"/>
    <lineage>
        <taxon>Bacteria</taxon>
        <taxon>Pseudomonadati</taxon>
        <taxon>Pseudomonadota</taxon>
        <taxon>Gammaproteobacteria</taxon>
        <taxon>Alteromonadales</taxon>
        <taxon>Idiomarinaceae</taxon>
        <taxon>Idiomarina</taxon>
    </lineage>
</organism>
<evidence type="ECO:0000259" key="3">
    <source>
        <dbReference type="PROSITE" id="PS50887"/>
    </source>
</evidence>
<dbReference type="FunFam" id="3.30.70.270:FF:000001">
    <property type="entry name" value="Diguanylate cyclase domain protein"/>
    <property type="match status" value="1"/>
</dbReference>
<dbReference type="Gene3D" id="3.30.450.40">
    <property type="match status" value="2"/>
</dbReference>
<dbReference type="PANTHER" id="PTHR44757:SF2">
    <property type="entry name" value="BIOFILM ARCHITECTURE MAINTENANCE PROTEIN MBAA"/>
    <property type="match status" value="1"/>
</dbReference>
<gene>
    <name evidence="4" type="ORF">DCR58_04695</name>
</gene>
<dbReference type="SMART" id="SM00052">
    <property type="entry name" value="EAL"/>
    <property type="match status" value="1"/>
</dbReference>
<dbReference type="Pfam" id="PF13185">
    <property type="entry name" value="GAF_2"/>
    <property type="match status" value="2"/>
</dbReference>
<evidence type="ECO:0008006" key="6">
    <source>
        <dbReference type="Google" id="ProtNLM"/>
    </source>
</evidence>
<dbReference type="Pfam" id="PF00563">
    <property type="entry name" value="EAL"/>
    <property type="match status" value="1"/>
</dbReference>
<dbReference type="CDD" id="cd01949">
    <property type="entry name" value="GGDEF"/>
    <property type="match status" value="1"/>
</dbReference>
<dbReference type="AlphaFoldDB" id="A0A348WNF8"/>
<comment type="cofactor">
    <cofactor evidence="1">
        <name>Mg(2+)</name>
        <dbReference type="ChEBI" id="CHEBI:18420"/>
    </cofactor>
</comment>
<accession>A0A348WNF8</accession>
<dbReference type="CDD" id="cd01948">
    <property type="entry name" value="EAL"/>
    <property type="match status" value="1"/>
</dbReference>
<evidence type="ECO:0000313" key="4">
    <source>
        <dbReference type="EMBL" id="HAR56070.1"/>
    </source>
</evidence>
<dbReference type="InterPro" id="IPR000160">
    <property type="entry name" value="GGDEF_dom"/>
</dbReference>
<evidence type="ECO:0000313" key="5">
    <source>
        <dbReference type="Proteomes" id="UP000262878"/>
    </source>
</evidence>
<dbReference type="SMART" id="SM00065">
    <property type="entry name" value="GAF"/>
    <property type="match status" value="2"/>
</dbReference>
<sequence>MAATNSPNDNQTALAKENQKLTKVIGRLKRLTYSYRSAEVVQKALFRISELAASARSMDNFYQSVHAIIGELMYARNFYVCFYEPDKKVVNFAYFVDELDEKQVIEQMPMESLARGLTGYVMRTGQSLLCPPAVFKELIQQNEVEEMGSAPIDWLGVPLISGNSVIGAMVVQSYHDNHRYDESDKDLLTFVSQHVVNALERLKQKEILQKEIAHQTAELRHANESLMKEITVREKVEQQTSVLFAISELTNTSEDMVTFYEALHKQIATLIHADNFYVALVSTDKKYIRFPYHKDERDNKAERRRIGKGLTEYVMRKAEPAFIDAEQRALLTQNGEINLTEDTGIVAKQWLGSPLVLDGKVFGVIAVQTYDEEFFYKHEDLELLNFVSQHVAVAIERRRANEEIQRVNQFLEKKVEERTEELVSEIERRKKIEARLFHDAHHDNLTGLPNRALFTESLQQALAHQRRHPEHFFAVLFLDLDRFKNINDTLGHSAGDEFLLDVSKRIQTCVRENDLVARLGGDEFVILLDTMSSVDDAREIAKRIISSLNAPFILNGHEHYSGASIGIAICDDSQDSVERLLRDADAAMYEAKSQGRGRYVVFDNTMHRTLVESVKRERALRHARIDQDFFVEFEAIADISGRHKHASEAFLRWNIENNRVKTSDYLALAEKTGLIVKLDQYLLKRCCEHLLNTEVEAERIHLNLSVRHLLKSGYIRQLLNIVERYKVNPAQLVLEFSETALTQNDKRSVASLRRLSQAGFKLVIDHFGRGAGPLQFLYNYPFSKLKLDQDYVQRLETSTRARAMLRHVATLCDELEIELYAAGVKNESLANILCDLGVEFGQGNYVTKRLRSLESKAPSKANGTLS</sequence>
<dbReference type="SUPFAM" id="SSF55781">
    <property type="entry name" value="GAF domain-like"/>
    <property type="match status" value="2"/>
</dbReference>
<dbReference type="Gene3D" id="3.30.70.270">
    <property type="match status" value="1"/>
</dbReference>